<keyword evidence="10 14" id="KW-0067">ATP-binding</keyword>
<evidence type="ECO:0000256" key="11">
    <source>
        <dbReference type="ARBA" id="ARBA00023268"/>
    </source>
</evidence>
<keyword evidence="17" id="KW-1185">Reference proteome</keyword>
<evidence type="ECO:0000256" key="5">
    <source>
        <dbReference type="ARBA" id="ARBA00022679"/>
    </source>
</evidence>
<evidence type="ECO:0000313" key="16">
    <source>
        <dbReference type="EMBL" id="KRM91054.1"/>
    </source>
</evidence>
<dbReference type="Gene3D" id="2.40.30.30">
    <property type="entry name" value="Riboflavin kinase-like"/>
    <property type="match status" value="1"/>
</dbReference>
<keyword evidence="9 14" id="KW-0274">FAD</keyword>
<dbReference type="InterPro" id="IPR015864">
    <property type="entry name" value="FAD_synthase"/>
</dbReference>
<comment type="pathway">
    <text evidence="1 14">Cofactor biosynthesis; FAD biosynthesis; FAD from FMN: step 1/1.</text>
</comment>
<evidence type="ECO:0000256" key="6">
    <source>
        <dbReference type="ARBA" id="ARBA00022695"/>
    </source>
</evidence>
<dbReference type="Gene3D" id="3.40.50.620">
    <property type="entry name" value="HUPs"/>
    <property type="match status" value="1"/>
</dbReference>
<dbReference type="PANTHER" id="PTHR22749">
    <property type="entry name" value="RIBOFLAVIN KINASE/FMN ADENYLYLTRANSFERASE"/>
    <property type="match status" value="1"/>
</dbReference>
<evidence type="ECO:0000256" key="1">
    <source>
        <dbReference type="ARBA" id="ARBA00004726"/>
    </source>
</evidence>
<dbReference type="SUPFAM" id="SSF82114">
    <property type="entry name" value="Riboflavin kinase-like"/>
    <property type="match status" value="1"/>
</dbReference>
<dbReference type="InterPro" id="IPR015865">
    <property type="entry name" value="Riboflavin_kinase_bac/euk"/>
</dbReference>
<keyword evidence="3 14" id="KW-0285">Flavoprotein</keyword>
<evidence type="ECO:0000256" key="9">
    <source>
        <dbReference type="ARBA" id="ARBA00022827"/>
    </source>
</evidence>
<keyword evidence="7 14" id="KW-0547">Nucleotide-binding</keyword>
<evidence type="ECO:0000256" key="3">
    <source>
        <dbReference type="ARBA" id="ARBA00022630"/>
    </source>
</evidence>
<keyword evidence="5 14" id="KW-0808">Transferase</keyword>
<comment type="catalytic activity">
    <reaction evidence="13 14">
        <text>FMN + ATP + H(+) = FAD + diphosphate</text>
        <dbReference type="Rhea" id="RHEA:17237"/>
        <dbReference type="ChEBI" id="CHEBI:15378"/>
        <dbReference type="ChEBI" id="CHEBI:30616"/>
        <dbReference type="ChEBI" id="CHEBI:33019"/>
        <dbReference type="ChEBI" id="CHEBI:57692"/>
        <dbReference type="ChEBI" id="CHEBI:58210"/>
        <dbReference type="EC" id="2.7.7.2"/>
    </reaction>
</comment>
<dbReference type="CDD" id="cd02064">
    <property type="entry name" value="FAD_synthetase_N"/>
    <property type="match status" value="1"/>
</dbReference>
<dbReference type="SMART" id="SM00904">
    <property type="entry name" value="Flavokinase"/>
    <property type="match status" value="1"/>
</dbReference>
<evidence type="ECO:0000256" key="14">
    <source>
        <dbReference type="PIRNR" id="PIRNR004491"/>
    </source>
</evidence>
<keyword evidence="6 14" id="KW-0548">Nucleotidyltransferase</keyword>
<accession>A0A0R2CH82</accession>
<dbReference type="EC" id="2.7.1.26" evidence="14"/>
<dbReference type="InterPro" id="IPR014729">
    <property type="entry name" value="Rossmann-like_a/b/a_fold"/>
</dbReference>
<comment type="caution">
    <text evidence="16">The sequence shown here is derived from an EMBL/GenBank/DDBJ whole genome shotgun (WGS) entry which is preliminary data.</text>
</comment>
<dbReference type="EC" id="2.7.7.2" evidence="14"/>
<comment type="pathway">
    <text evidence="2 14">Cofactor biosynthesis; FMN biosynthesis; FMN from riboflavin (ATP route): step 1/1.</text>
</comment>
<dbReference type="Pfam" id="PF01687">
    <property type="entry name" value="Flavokinase"/>
    <property type="match status" value="1"/>
</dbReference>
<proteinExistence type="inferred from homology"/>
<dbReference type="NCBIfam" id="TIGR00083">
    <property type="entry name" value="ribF"/>
    <property type="match status" value="1"/>
</dbReference>
<dbReference type="GO" id="GO:0009231">
    <property type="term" value="P:riboflavin biosynthetic process"/>
    <property type="evidence" value="ECO:0007669"/>
    <property type="project" value="InterPro"/>
</dbReference>
<comment type="similarity">
    <text evidence="14">Belongs to the ribF family.</text>
</comment>
<evidence type="ECO:0000256" key="12">
    <source>
        <dbReference type="ARBA" id="ARBA00047880"/>
    </source>
</evidence>
<sequence>MEVINLSEPFNKSLLPSGNVVLALGFFDGLHRGHQAVIQRARDEALKRNVKLAVMTLDIHPSIAFQGVAEQDVKYLTTLKRKNDLFEKFHADILYIATLNDLLVKMGPEEFVDKYMVGLNAIAVVAGSDYTYGKKTIANMETLVSYAKKRFEVIEVPHLTENKEKISSTRIRKALSVGDITTANRLLGYHYQNSGVVVHGEQRGRELGFPTINIEVGAKELMPAEGIYAVKVSIVGKTVLGMASIGRNETFGEGRQVTLEINLLDFSQMVYGEQVLVSWYKNLRDQVKYTGAQALIKQLEQDEEDTRNFFEKN</sequence>
<dbReference type="InterPro" id="IPR023465">
    <property type="entry name" value="Riboflavin_kinase_dom_sf"/>
</dbReference>
<evidence type="ECO:0000256" key="13">
    <source>
        <dbReference type="ARBA" id="ARBA00049494"/>
    </source>
</evidence>
<dbReference type="GO" id="GO:0006747">
    <property type="term" value="P:FAD biosynthetic process"/>
    <property type="evidence" value="ECO:0007669"/>
    <property type="project" value="UniProtKB-UniRule"/>
</dbReference>
<dbReference type="STRING" id="1423729.FC80_GL001050"/>
<dbReference type="PANTHER" id="PTHR22749:SF6">
    <property type="entry name" value="RIBOFLAVIN KINASE"/>
    <property type="match status" value="1"/>
</dbReference>
<organism evidence="16 17">
    <name type="scientific">Liquorilactobacillus cacaonum DSM 21116</name>
    <dbReference type="NCBI Taxonomy" id="1423729"/>
    <lineage>
        <taxon>Bacteria</taxon>
        <taxon>Bacillati</taxon>
        <taxon>Bacillota</taxon>
        <taxon>Bacilli</taxon>
        <taxon>Lactobacillales</taxon>
        <taxon>Lactobacillaceae</taxon>
        <taxon>Liquorilactobacillus</taxon>
    </lineage>
</organism>
<keyword evidence="4 14" id="KW-0288">FMN</keyword>
<protein>
    <recommendedName>
        <fullName evidence="14">Riboflavin biosynthesis protein</fullName>
    </recommendedName>
    <domain>
        <recommendedName>
            <fullName evidence="14">Riboflavin kinase</fullName>
            <ecNumber evidence="14">2.7.1.26</ecNumber>
        </recommendedName>
        <alternativeName>
            <fullName evidence="14">Flavokinase</fullName>
        </alternativeName>
    </domain>
    <domain>
        <recommendedName>
            <fullName evidence="14">FMN adenylyltransferase</fullName>
            <ecNumber evidence="14">2.7.7.2</ecNumber>
        </recommendedName>
        <alternativeName>
            <fullName evidence="14">FAD pyrophosphorylase</fullName>
        </alternativeName>
        <alternativeName>
            <fullName evidence="14">FAD synthase</fullName>
        </alternativeName>
    </domain>
</protein>
<dbReference type="GO" id="GO:0008531">
    <property type="term" value="F:riboflavin kinase activity"/>
    <property type="evidence" value="ECO:0007669"/>
    <property type="project" value="UniProtKB-UniRule"/>
</dbReference>
<dbReference type="GO" id="GO:0003919">
    <property type="term" value="F:FMN adenylyltransferase activity"/>
    <property type="evidence" value="ECO:0007669"/>
    <property type="project" value="UniProtKB-UniRule"/>
</dbReference>
<evidence type="ECO:0000256" key="7">
    <source>
        <dbReference type="ARBA" id="ARBA00022741"/>
    </source>
</evidence>
<dbReference type="OrthoDB" id="9803667at2"/>
<dbReference type="UniPathway" id="UPA00277">
    <property type="reaction ID" value="UER00407"/>
</dbReference>
<gene>
    <name evidence="16" type="ORF">FC80_GL001050</name>
</gene>
<evidence type="ECO:0000256" key="4">
    <source>
        <dbReference type="ARBA" id="ARBA00022643"/>
    </source>
</evidence>
<evidence type="ECO:0000259" key="15">
    <source>
        <dbReference type="SMART" id="SM00904"/>
    </source>
</evidence>
<dbReference type="GO" id="GO:0009398">
    <property type="term" value="P:FMN biosynthetic process"/>
    <property type="evidence" value="ECO:0007669"/>
    <property type="project" value="UniProtKB-UniRule"/>
</dbReference>
<reference evidence="16 17" key="1">
    <citation type="journal article" date="2015" name="Genome Announc.">
        <title>Expanding the biotechnology potential of lactobacilli through comparative genomics of 213 strains and associated genera.</title>
        <authorList>
            <person name="Sun Z."/>
            <person name="Harris H.M."/>
            <person name="McCann A."/>
            <person name="Guo C."/>
            <person name="Argimon S."/>
            <person name="Zhang W."/>
            <person name="Yang X."/>
            <person name="Jeffery I.B."/>
            <person name="Cooney J.C."/>
            <person name="Kagawa T.F."/>
            <person name="Liu W."/>
            <person name="Song Y."/>
            <person name="Salvetti E."/>
            <person name="Wrobel A."/>
            <person name="Rasinkangas P."/>
            <person name="Parkhill J."/>
            <person name="Rea M.C."/>
            <person name="O'Sullivan O."/>
            <person name="Ritari J."/>
            <person name="Douillard F.P."/>
            <person name="Paul Ross R."/>
            <person name="Yang R."/>
            <person name="Briner A.E."/>
            <person name="Felis G.E."/>
            <person name="de Vos W.M."/>
            <person name="Barrangou R."/>
            <person name="Klaenhammer T.R."/>
            <person name="Caufield P.W."/>
            <person name="Cui Y."/>
            <person name="Zhang H."/>
            <person name="O'Toole P.W."/>
        </authorList>
    </citation>
    <scope>NUCLEOTIDE SEQUENCE [LARGE SCALE GENOMIC DNA]</scope>
    <source>
        <strain evidence="16 17">DSM 21116</strain>
    </source>
</reference>
<dbReference type="AlphaFoldDB" id="A0A0R2CH82"/>
<dbReference type="RefSeq" id="WP_057829258.1">
    <property type="nucleotide sequence ID" value="NZ_AYZE01000014.1"/>
</dbReference>
<dbReference type="UniPathway" id="UPA00276">
    <property type="reaction ID" value="UER00406"/>
</dbReference>
<comment type="catalytic activity">
    <reaction evidence="12 14">
        <text>riboflavin + ATP = FMN + ADP + H(+)</text>
        <dbReference type="Rhea" id="RHEA:14357"/>
        <dbReference type="ChEBI" id="CHEBI:15378"/>
        <dbReference type="ChEBI" id="CHEBI:30616"/>
        <dbReference type="ChEBI" id="CHEBI:57986"/>
        <dbReference type="ChEBI" id="CHEBI:58210"/>
        <dbReference type="ChEBI" id="CHEBI:456216"/>
        <dbReference type="EC" id="2.7.1.26"/>
    </reaction>
</comment>
<dbReference type="PATRIC" id="fig|1423729.3.peg.1064"/>
<evidence type="ECO:0000256" key="10">
    <source>
        <dbReference type="ARBA" id="ARBA00022840"/>
    </source>
</evidence>
<keyword evidence="8 14" id="KW-0418">Kinase</keyword>
<dbReference type="Pfam" id="PF06574">
    <property type="entry name" value="FAD_syn"/>
    <property type="match status" value="1"/>
</dbReference>
<evidence type="ECO:0000256" key="8">
    <source>
        <dbReference type="ARBA" id="ARBA00022777"/>
    </source>
</evidence>
<dbReference type="InterPro" id="IPR023468">
    <property type="entry name" value="Riboflavin_kinase"/>
</dbReference>
<dbReference type="EMBL" id="AYZE01000014">
    <property type="protein sequence ID" value="KRM91054.1"/>
    <property type="molecule type" value="Genomic_DNA"/>
</dbReference>
<dbReference type="PIRSF" id="PIRSF004491">
    <property type="entry name" value="FAD_Synth"/>
    <property type="match status" value="1"/>
</dbReference>
<keyword evidence="11" id="KW-0511">Multifunctional enzyme</keyword>
<evidence type="ECO:0000313" key="17">
    <source>
        <dbReference type="Proteomes" id="UP000051131"/>
    </source>
</evidence>
<dbReference type="SUPFAM" id="SSF52374">
    <property type="entry name" value="Nucleotidylyl transferase"/>
    <property type="match status" value="1"/>
</dbReference>
<dbReference type="Proteomes" id="UP000051131">
    <property type="component" value="Unassembled WGS sequence"/>
</dbReference>
<dbReference type="FunFam" id="3.40.50.620:FF:000021">
    <property type="entry name" value="Riboflavin biosynthesis protein"/>
    <property type="match status" value="1"/>
</dbReference>
<dbReference type="InterPro" id="IPR002606">
    <property type="entry name" value="Riboflavin_kinase_bac"/>
</dbReference>
<evidence type="ECO:0000256" key="2">
    <source>
        <dbReference type="ARBA" id="ARBA00005201"/>
    </source>
</evidence>
<dbReference type="GO" id="GO:0005524">
    <property type="term" value="F:ATP binding"/>
    <property type="evidence" value="ECO:0007669"/>
    <property type="project" value="UniProtKB-UniRule"/>
</dbReference>
<feature type="domain" description="Riboflavin kinase" evidence="15">
    <location>
        <begin position="186"/>
        <end position="311"/>
    </location>
</feature>
<name>A0A0R2CH82_9LACO</name>